<protein>
    <submittedName>
        <fullName evidence="1">Uncharacterized protein</fullName>
    </submittedName>
</protein>
<proteinExistence type="predicted"/>
<evidence type="ECO:0000313" key="1">
    <source>
        <dbReference type="EMBL" id="KAH3695074.1"/>
    </source>
</evidence>
<sequence>MPVSYVQCPRAASRSYSRRTYTTSHCLVGMLMDLLFHYSGTGTIFGEICSQVFEAGHFFQLLTVHGVVCTCVVLDAQLTLIFDFSALTLLPYAPGL</sequence>
<evidence type="ECO:0000313" key="2">
    <source>
        <dbReference type="Proteomes" id="UP000828390"/>
    </source>
</evidence>
<name>A0A9D3YB44_DREPO</name>
<dbReference type="EMBL" id="JAIWYP010000016">
    <property type="protein sequence ID" value="KAH3695074.1"/>
    <property type="molecule type" value="Genomic_DNA"/>
</dbReference>
<reference evidence="1" key="2">
    <citation type="submission" date="2020-11" db="EMBL/GenBank/DDBJ databases">
        <authorList>
            <person name="McCartney M.A."/>
            <person name="Auch B."/>
            <person name="Kono T."/>
            <person name="Mallez S."/>
            <person name="Becker A."/>
            <person name="Gohl D.M."/>
            <person name="Silverstein K.A.T."/>
            <person name="Koren S."/>
            <person name="Bechman K.B."/>
            <person name="Herman A."/>
            <person name="Abrahante J.E."/>
            <person name="Garbe J."/>
        </authorList>
    </citation>
    <scope>NUCLEOTIDE SEQUENCE</scope>
    <source>
        <strain evidence="1">Duluth1</strain>
        <tissue evidence="1">Whole animal</tissue>
    </source>
</reference>
<comment type="caution">
    <text evidence="1">The sequence shown here is derived from an EMBL/GenBank/DDBJ whole genome shotgun (WGS) entry which is preliminary data.</text>
</comment>
<gene>
    <name evidence="1" type="ORF">DPMN_082525</name>
</gene>
<organism evidence="1 2">
    <name type="scientific">Dreissena polymorpha</name>
    <name type="common">Zebra mussel</name>
    <name type="synonym">Mytilus polymorpha</name>
    <dbReference type="NCBI Taxonomy" id="45954"/>
    <lineage>
        <taxon>Eukaryota</taxon>
        <taxon>Metazoa</taxon>
        <taxon>Spiralia</taxon>
        <taxon>Lophotrochozoa</taxon>
        <taxon>Mollusca</taxon>
        <taxon>Bivalvia</taxon>
        <taxon>Autobranchia</taxon>
        <taxon>Heteroconchia</taxon>
        <taxon>Euheterodonta</taxon>
        <taxon>Imparidentia</taxon>
        <taxon>Neoheterodontei</taxon>
        <taxon>Myida</taxon>
        <taxon>Dreissenoidea</taxon>
        <taxon>Dreissenidae</taxon>
        <taxon>Dreissena</taxon>
    </lineage>
</organism>
<dbReference type="Proteomes" id="UP000828390">
    <property type="component" value="Unassembled WGS sequence"/>
</dbReference>
<keyword evidence="2" id="KW-1185">Reference proteome</keyword>
<dbReference type="AlphaFoldDB" id="A0A9D3YB44"/>
<accession>A0A9D3YB44</accession>
<reference evidence="1" key="1">
    <citation type="journal article" date="2019" name="bioRxiv">
        <title>The Genome of the Zebra Mussel, Dreissena polymorpha: A Resource for Invasive Species Research.</title>
        <authorList>
            <person name="McCartney M.A."/>
            <person name="Auch B."/>
            <person name="Kono T."/>
            <person name="Mallez S."/>
            <person name="Zhang Y."/>
            <person name="Obille A."/>
            <person name="Becker A."/>
            <person name="Abrahante J.E."/>
            <person name="Garbe J."/>
            <person name="Badalamenti J.P."/>
            <person name="Herman A."/>
            <person name="Mangelson H."/>
            <person name="Liachko I."/>
            <person name="Sullivan S."/>
            <person name="Sone E.D."/>
            <person name="Koren S."/>
            <person name="Silverstein K.A.T."/>
            <person name="Beckman K.B."/>
            <person name="Gohl D.M."/>
        </authorList>
    </citation>
    <scope>NUCLEOTIDE SEQUENCE</scope>
    <source>
        <strain evidence="1">Duluth1</strain>
        <tissue evidence="1">Whole animal</tissue>
    </source>
</reference>